<organism evidence="1">
    <name type="scientific">uncultured Caudovirales phage</name>
    <dbReference type="NCBI Taxonomy" id="2100421"/>
    <lineage>
        <taxon>Viruses</taxon>
        <taxon>Duplodnaviria</taxon>
        <taxon>Heunggongvirae</taxon>
        <taxon>Uroviricota</taxon>
        <taxon>Caudoviricetes</taxon>
        <taxon>Peduoviridae</taxon>
        <taxon>Maltschvirus</taxon>
        <taxon>Maltschvirus maltsch</taxon>
    </lineage>
</organism>
<proteinExistence type="predicted"/>
<evidence type="ECO:0000313" key="1">
    <source>
        <dbReference type="EMBL" id="CAB4166193.1"/>
    </source>
</evidence>
<sequence>MSNPTPQVRDSMIHAARETRAVDDTKIMQKVNAVNREAFTQRFPNQLEHHMRLVSERLQACLGKPAGFVMDEPDSWPASSEEILNLSLALRSLNEVRRDWRLPIQTDA</sequence>
<accession>A0A6J5P448</accession>
<reference evidence="1" key="1">
    <citation type="submission" date="2020-04" db="EMBL/GenBank/DDBJ databases">
        <authorList>
            <person name="Chiriac C."/>
            <person name="Salcher M."/>
            <person name="Ghai R."/>
            <person name="Kavagutti S V."/>
        </authorList>
    </citation>
    <scope>NUCLEOTIDE SEQUENCE</scope>
</reference>
<dbReference type="EMBL" id="LR796784">
    <property type="protein sequence ID" value="CAB4166193.1"/>
    <property type="molecule type" value="Genomic_DNA"/>
</dbReference>
<protein>
    <submittedName>
        <fullName evidence="1">Uncharacterized protein</fullName>
    </submittedName>
</protein>
<name>A0A6J5P448_9CAUD</name>
<gene>
    <name evidence="1" type="ORF">UFOVP841_27</name>
</gene>